<organism evidence="3 4">
    <name type="scientific">Artemia franciscana</name>
    <name type="common">Brine shrimp</name>
    <name type="synonym">Artemia sanfranciscana</name>
    <dbReference type="NCBI Taxonomy" id="6661"/>
    <lineage>
        <taxon>Eukaryota</taxon>
        <taxon>Metazoa</taxon>
        <taxon>Ecdysozoa</taxon>
        <taxon>Arthropoda</taxon>
        <taxon>Crustacea</taxon>
        <taxon>Branchiopoda</taxon>
        <taxon>Anostraca</taxon>
        <taxon>Artemiidae</taxon>
        <taxon>Artemia</taxon>
    </lineage>
</organism>
<dbReference type="InterPro" id="IPR015671">
    <property type="entry name" value="GSCR1_dom"/>
</dbReference>
<dbReference type="GO" id="GO:0045893">
    <property type="term" value="P:positive regulation of DNA-templated transcription"/>
    <property type="evidence" value="ECO:0007669"/>
    <property type="project" value="TreeGrafter"/>
</dbReference>
<dbReference type="Pfam" id="PF15249">
    <property type="entry name" value="GLTSCR1"/>
    <property type="match status" value="1"/>
</dbReference>
<dbReference type="PANTHER" id="PTHR15572">
    <property type="entry name" value="GLIOMA TUMOR SUPPRESSOR CANDIDATE REGION GENE 1"/>
    <property type="match status" value="1"/>
</dbReference>
<feature type="compositionally biased region" description="Low complexity" evidence="1">
    <location>
        <begin position="557"/>
        <end position="575"/>
    </location>
</feature>
<feature type="region of interest" description="Disordered" evidence="1">
    <location>
        <begin position="72"/>
        <end position="97"/>
    </location>
</feature>
<sequence>MDGDRDIFSELNDLENILGPGSSGSSHHTMTVSPMEVQSVALPNPSAVHSQNGIMYQQMHAPSPIHTNIVSPVNRPSPSLTPGNPASIKSPSSAMSPQYRYLPSPGRPPSNPGLTQQTMQMQQIVSGGQVVQLMPNTHAKSSSKITKQILPKPIQAKSSQTIQINKNVKPVQSHSPNLQQNQIVINQQSSGAVLVNQLLQPLNNNGYILQQQPNGGLQLIMRQPTAPAGPGPPRGNQPTIILQSQNNIVSGAQQVMRVLGHPSLGGMQLQQVQTPNGPAFIALQSGQVLQNGAQILQQVAQVMQNPVIQETKSPNEQSFSPPRSVKKIAKKPSETKKSIDLSMLLKDAGIVGDEDLFSMEESSNLSAPDPVKEEVRTPTPQISIESPRNETIPTTISPHVKPSVPVTTPVSYAQHIQNTKNASVTNSHLLEALQGSKVPRSLSQPSPKFKPRLGSKVIVPKRETDSVNNHEKNIRDIGADTAKLIQRNVPNGQSPLPPSAPPPQVKTIQLSLQNQQLLKKLQAQVQLLTSKSDRTNEETLLLQRMLQQQQKIIAMGTPVSSSQPTSPASTPASSPDLLTFYKKRSRWQPEGGSKTSYLADLLRQPVSNGHSSSVITRTNPQSSSDQQAPPPPRLQSVVKPRVESPSMPQPGPSLSHTGLSPTPAIPLTVTALEDKKVHIPQISRSIPPPAALVKEEAPAPHLTRKRPLSKTTLFEHQLKVDQNGALNPDYRVPFLNKSNACKRLLRYHVYYERPPNPFVEEQEESEFQEEAEHVASRFQSMLDKYRTLLFRESMRDCPSSEHVMIQRRFVAEERFSLERLREEARLNISQNPFCRPEPLVKTEPNRTGSDSQQSIKVEPGNITDSATQFKCETRVKCEPLIKRTEPPLFQEARVVLERLKENRIKCEQAEYNELERLQKDMELYPHSDLYKSGKDPLEEDINAQDIFTS</sequence>
<feature type="domain" description="GLTSCR protein conserved" evidence="2">
    <location>
        <begin position="721"/>
        <end position="822"/>
    </location>
</feature>
<dbReference type="InterPro" id="IPR052438">
    <property type="entry name" value="Chromatin_remod/trans_coact"/>
</dbReference>
<evidence type="ECO:0000259" key="2">
    <source>
        <dbReference type="Pfam" id="PF15249"/>
    </source>
</evidence>
<feature type="compositionally biased region" description="Polar residues" evidence="1">
    <location>
        <begin position="607"/>
        <end position="619"/>
    </location>
</feature>
<accession>A0AA88IJK1</accession>
<dbReference type="AlphaFoldDB" id="A0AA88IJK1"/>
<feature type="region of interest" description="Disordered" evidence="1">
    <location>
        <begin position="607"/>
        <end position="662"/>
    </location>
</feature>
<reference evidence="3" key="1">
    <citation type="submission" date="2023-07" db="EMBL/GenBank/DDBJ databases">
        <title>Chromosome-level genome assembly of Artemia franciscana.</title>
        <authorList>
            <person name="Jo E."/>
        </authorList>
    </citation>
    <scope>NUCLEOTIDE SEQUENCE</scope>
    <source>
        <tissue evidence="3">Whole body</tissue>
    </source>
</reference>
<evidence type="ECO:0000313" key="3">
    <source>
        <dbReference type="EMBL" id="KAK2722887.1"/>
    </source>
</evidence>
<keyword evidence="4" id="KW-1185">Reference proteome</keyword>
<feature type="region of interest" description="Disordered" evidence="1">
    <location>
        <begin position="383"/>
        <end position="403"/>
    </location>
</feature>
<dbReference type="GO" id="GO:0016514">
    <property type="term" value="C:SWI/SNF complex"/>
    <property type="evidence" value="ECO:0007669"/>
    <property type="project" value="TreeGrafter"/>
</dbReference>
<gene>
    <name evidence="3" type="ORF">QYM36_003171</name>
</gene>
<dbReference type="Proteomes" id="UP001187531">
    <property type="component" value="Unassembled WGS sequence"/>
</dbReference>
<feature type="compositionally biased region" description="Polar residues" evidence="1">
    <location>
        <begin position="72"/>
        <end position="96"/>
    </location>
</feature>
<dbReference type="EMBL" id="JAVRJZ010000005">
    <property type="protein sequence ID" value="KAK2722887.1"/>
    <property type="molecule type" value="Genomic_DNA"/>
</dbReference>
<proteinExistence type="predicted"/>
<evidence type="ECO:0000313" key="4">
    <source>
        <dbReference type="Proteomes" id="UP001187531"/>
    </source>
</evidence>
<evidence type="ECO:0000256" key="1">
    <source>
        <dbReference type="SAM" id="MobiDB-lite"/>
    </source>
</evidence>
<feature type="region of interest" description="Disordered" evidence="1">
    <location>
        <begin position="556"/>
        <end position="576"/>
    </location>
</feature>
<protein>
    <recommendedName>
        <fullName evidence="2">GLTSCR protein conserved domain-containing protein</fullName>
    </recommendedName>
</protein>
<comment type="caution">
    <text evidence="3">The sequence shown here is derived from an EMBL/GenBank/DDBJ whole genome shotgun (WGS) entry which is preliminary data.</text>
</comment>
<feature type="region of interest" description="Disordered" evidence="1">
    <location>
        <begin position="836"/>
        <end position="857"/>
    </location>
</feature>
<dbReference type="PANTHER" id="PTHR15572:SF0">
    <property type="entry name" value="GLUTAMINE-RICH PROTEIN-RELATED"/>
    <property type="match status" value="1"/>
</dbReference>
<feature type="compositionally biased region" description="Polar residues" evidence="1">
    <location>
        <begin position="845"/>
        <end position="855"/>
    </location>
</feature>
<name>A0AA88IJK1_ARTSF</name>
<feature type="compositionally biased region" description="Polar residues" evidence="1">
    <location>
        <begin position="383"/>
        <end position="396"/>
    </location>
</feature>